<dbReference type="InterPro" id="IPR008271">
    <property type="entry name" value="Ser/Thr_kinase_AS"/>
</dbReference>
<dbReference type="PROSITE" id="PS51424">
    <property type="entry name" value="ROC"/>
    <property type="match status" value="1"/>
</dbReference>
<evidence type="ECO:0000256" key="2">
    <source>
        <dbReference type="ARBA" id="ARBA00022527"/>
    </source>
</evidence>
<dbReference type="InterPro" id="IPR020859">
    <property type="entry name" value="ROC"/>
</dbReference>
<feature type="region of interest" description="Disordered" evidence="10">
    <location>
        <begin position="1129"/>
        <end position="1151"/>
    </location>
</feature>
<protein>
    <recommendedName>
        <fullName evidence="16">Non-specific serine/threonine protein kinase</fullName>
    </recommendedName>
</protein>
<dbReference type="Proteomes" id="UP001497497">
    <property type="component" value="Unassembled WGS sequence"/>
</dbReference>
<dbReference type="PROSITE" id="PS50297">
    <property type="entry name" value="ANK_REP_REGION"/>
    <property type="match status" value="8"/>
</dbReference>
<dbReference type="Gene3D" id="3.30.200.20">
    <property type="entry name" value="Phosphorylase Kinase, domain 1"/>
    <property type="match status" value="1"/>
</dbReference>
<evidence type="ECO:0000259" key="12">
    <source>
        <dbReference type="PROSITE" id="PS50017"/>
    </source>
</evidence>
<dbReference type="PROSITE" id="PS50011">
    <property type="entry name" value="PROTEIN_KINASE_DOM"/>
    <property type="match status" value="1"/>
</dbReference>
<comment type="caution">
    <text evidence="14">The sequence shown here is derived from an EMBL/GenBank/DDBJ whole genome shotgun (WGS) entry which is preliminary data.</text>
</comment>
<name>A0AAV2H7Y6_LYMST</name>
<evidence type="ECO:0000259" key="13">
    <source>
        <dbReference type="PROSITE" id="PS51424"/>
    </source>
</evidence>
<feature type="domain" description="Roc" evidence="13">
    <location>
        <begin position="683"/>
        <end position="922"/>
    </location>
</feature>
<feature type="repeat" description="ANK" evidence="8">
    <location>
        <begin position="579"/>
        <end position="611"/>
    </location>
</feature>
<dbReference type="EMBL" id="CAXITT010000045">
    <property type="protein sequence ID" value="CAL1529253.1"/>
    <property type="molecule type" value="Genomic_DNA"/>
</dbReference>
<keyword evidence="5 9" id="KW-0547">Nucleotide-binding</keyword>
<dbReference type="GO" id="GO:0005525">
    <property type="term" value="F:GTP binding"/>
    <property type="evidence" value="ECO:0007669"/>
    <property type="project" value="UniProtKB-KW"/>
</dbReference>
<evidence type="ECO:0000256" key="3">
    <source>
        <dbReference type="ARBA" id="ARBA00022679"/>
    </source>
</evidence>
<dbReference type="InterPro" id="IPR000488">
    <property type="entry name" value="Death_dom"/>
</dbReference>
<dbReference type="FunFam" id="1.10.510.10:FF:000571">
    <property type="entry name" value="Maternal embryonic leucine zipper kinase"/>
    <property type="match status" value="1"/>
</dbReference>
<dbReference type="PANTHER" id="PTHR24342">
    <property type="entry name" value="SERINE/THREONINE-PROTEIN KINASE 17"/>
    <property type="match status" value="1"/>
</dbReference>
<dbReference type="InterPro" id="IPR002110">
    <property type="entry name" value="Ankyrin_rpt"/>
</dbReference>
<feature type="repeat" description="ANK" evidence="8">
    <location>
        <begin position="479"/>
        <end position="511"/>
    </location>
</feature>
<dbReference type="InterPro" id="IPR017441">
    <property type="entry name" value="Protein_kinase_ATP_BS"/>
</dbReference>
<evidence type="ECO:0000259" key="11">
    <source>
        <dbReference type="PROSITE" id="PS50011"/>
    </source>
</evidence>
<evidence type="ECO:0000256" key="4">
    <source>
        <dbReference type="ARBA" id="ARBA00022737"/>
    </source>
</evidence>
<dbReference type="Pfam" id="PF00069">
    <property type="entry name" value="Pkinase"/>
    <property type="match status" value="1"/>
</dbReference>
<dbReference type="PROSITE" id="PS00108">
    <property type="entry name" value="PROTEIN_KINASE_ST"/>
    <property type="match status" value="1"/>
</dbReference>
<accession>A0AAV2H7Y6</accession>
<dbReference type="GO" id="GO:0035556">
    <property type="term" value="P:intracellular signal transduction"/>
    <property type="evidence" value="ECO:0007669"/>
    <property type="project" value="TreeGrafter"/>
</dbReference>
<keyword evidence="8" id="KW-0040">ANK repeat</keyword>
<dbReference type="GO" id="GO:0005737">
    <property type="term" value="C:cytoplasm"/>
    <property type="evidence" value="ECO:0007669"/>
    <property type="project" value="UniProtKB-ARBA"/>
</dbReference>
<feature type="binding site" evidence="9">
    <location>
        <position position="48"/>
    </location>
    <ligand>
        <name>ATP</name>
        <dbReference type="ChEBI" id="CHEBI:30616"/>
    </ligand>
</feature>
<dbReference type="Gene3D" id="3.40.50.300">
    <property type="entry name" value="P-loop containing nucleotide triphosphate hydrolases"/>
    <property type="match status" value="1"/>
</dbReference>
<evidence type="ECO:0000256" key="9">
    <source>
        <dbReference type="PROSITE-ProRule" id="PRU10141"/>
    </source>
</evidence>
<dbReference type="InterPro" id="IPR011029">
    <property type="entry name" value="DEATH-like_dom_sf"/>
</dbReference>
<keyword evidence="6" id="KW-0418">Kinase</keyword>
<evidence type="ECO:0000313" key="15">
    <source>
        <dbReference type="Proteomes" id="UP001497497"/>
    </source>
</evidence>
<evidence type="ECO:0000256" key="1">
    <source>
        <dbReference type="ARBA" id="ARBA00001946"/>
    </source>
</evidence>
<dbReference type="SUPFAM" id="SSF52540">
    <property type="entry name" value="P-loop containing nucleoside triphosphate hydrolases"/>
    <property type="match status" value="1"/>
</dbReference>
<gene>
    <name evidence="14" type="ORF">GSLYS_00003408001</name>
</gene>
<dbReference type="PROSITE" id="PS00107">
    <property type="entry name" value="PROTEIN_KINASE_ATP"/>
    <property type="match status" value="1"/>
</dbReference>
<dbReference type="GO" id="GO:0043065">
    <property type="term" value="P:positive regulation of apoptotic process"/>
    <property type="evidence" value="ECO:0007669"/>
    <property type="project" value="TreeGrafter"/>
</dbReference>
<dbReference type="PROSITE" id="PS50088">
    <property type="entry name" value="ANK_REPEAT"/>
    <property type="match status" value="8"/>
</dbReference>
<dbReference type="SUPFAM" id="SSF56112">
    <property type="entry name" value="Protein kinase-like (PK-like)"/>
    <property type="match status" value="1"/>
</dbReference>
<dbReference type="GO" id="GO:0005524">
    <property type="term" value="F:ATP binding"/>
    <property type="evidence" value="ECO:0007669"/>
    <property type="project" value="UniProtKB-UniRule"/>
</dbReference>
<dbReference type="PRINTS" id="PR01415">
    <property type="entry name" value="ANKYRIN"/>
</dbReference>
<dbReference type="GO" id="GO:0005634">
    <property type="term" value="C:nucleus"/>
    <property type="evidence" value="ECO:0007669"/>
    <property type="project" value="TreeGrafter"/>
</dbReference>
<dbReference type="Pfam" id="PF12796">
    <property type="entry name" value="Ank_2"/>
    <property type="match status" value="2"/>
</dbReference>
<dbReference type="SUPFAM" id="SSF48403">
    <property type="entry name" value="Ankyrin repeat"/>
    <property type="match status" value="1"/>
</dbReference>
<dbReference type="Gene3D" id="1.10.510.10">
    <property type="entry name" value="Transferase(Phosphotransferase) domain 1"/>
    <property type="match status" value="1"/>
</dbReference>
<feature type="compositionally biased region" description="Basic and acidic residues" evidence="10">
    <location>
        <begin position="1141"/>
        <end position="1151"/>
    </location>
</feature>
<dbReference type="SUPFAM" id="SSF47986">
    <property type="entry name" value="DEATH domain"/>
    <property type="match status" value="1"/>
</dbReference>
<keyword evidence="4" id="KW-0677">Repeat</keyword>
<feature type="repeat" description="ANK" evidence="8">
    <location>
        <begin position="446"/>
        <end position="478"/>
    </location>
</feature>
<dbReference type="SMART" id="SM00248">
    <property type="entry name" value="ANK"/>
    <property type="match status" value="9"/>
</dbReference>
<dbReference type="InterPro" id="IPR000719">
    <property type="entry name" value="Prot_kinase_dom"/>
</dbReference>
<dbReference type="Pfam" id="PF13857">
    <property type="entry name" value="Ank_5"/>
    <property type="match status" value="1"/>
</dbReference>
<dbReference type="Gene3D" id="1.25.40.20">
    <property type="entry name" value="Ankyrin repeat-containing domain"/>
    <property type="match status" value="3"/>
</dbReference>
<organism evidence="14 15">
    <name type="scientific">Lymnaea stagnalis</name>
    <name type="common">Great pond snail</name>
    <name type="synonym">Helix stagnalis</name>
    <dbReference type="NCBI Taxonomy" id="6523"/>
    <lineage>
        <taxon>Eukaryota</taxon>
        <taxon>Metazoa</taxon>
        <taxon>Spiralia</taxon>
        <taxon>Lophotrochozoa</taxon>
        <taxon>Mollusca</taxon>
        <taxon>Gastropoda</taxon>
        <taxon>Heterobranchia</taxon>
        <taxon>Euthyneura</taxon>
        <taxon>Panpulmonata</taxon>
        <taxon>Hygrophila</taxon>
        <taxon>Lymnaeoidea</taxon>
        <taxon>Lymnaeidae</taxon>
        <taxon>Lymnaea</taxon>
    </lineage>
</organism>
<feature type="repeat" description="ANK" evidence="8">
    <location>
        <begin position="512"/>
        <end position="544"/>
    </location>
</feature>
<feature type="repeat" description="ANK" evidence="8">
    <location>
        <begin position="380"/>
        <end position="412"/>
    </location>
</feature>
<evidence type="ECO:0000256" key="10">
    <source>
        <dbReference type="SAM" id="MobiDB-lite"/>
    </source>
</evidence>
<feature type="region of interest" description="Disordered" evidence="10">
    <location>
        <begin position="1395"/>
        <end position="1415"/>
    </location>
</feature>
<evidence type="ECO:0000256" key="6">
    <source>
        <dbReference type="ARBA" id="ARBA00022777"/>
    </source>
</evidence>
<evidence type="ECO:0000256" key="8">
    <source>
        <dbReference type="PROSITE-ProRule" id="PRU00023"/>
    </source>
</evidence>
<comment type="cofactor">
    <cofactor evidence="1">
        <name>Mg(2+)</name>
        <dbReference type="ChEBI" id="CHEBI:18420"/>
    </cofactor>
</comment>
<feature type="domain" description="Death" evidence="12">
    <location>
        <begin position="1298"/>
        <end position="1381"/>
    </location>
</feature>
<keyword evidence="2" id="KW-0723">Serine/threonine-protein kinase</keyword>
<feature type="repeat" description="ANK" evidence="8">
    <location>
        <begin position="545"/>
        <end position="577"/>
    </location>
</feature>
<dbReference type="SMART" id="SM00005">
    <property type="entry name" value="DEATH"/>
    <property type="match status" value="1"/>
</dbReference>
<dbReference type="InterPro" id="IPR027417">
    <property type="entry name" value="P-loop_NTPase"/>
</dbReference>
<dbReference type="InterPro" id="IPR036770">
    <property type="entry name" value="Ankyrin_rpt-contain_sf"/>
</dbReference>
<keyword evidence="7 9" id="KW-0067">ATP-binding</keyword>
<dbReference type="Pfam" id="PF13637">
    <property type="entry name" value="Ank_4"/>
    <property type="match status" value="1"/>
</dbReference>
<dbReference type="Pfam" id="PF00531">
    <property type="entry name" value="Death"/>
    <property type="match status" value="1"/>
</dbReference>
<sequence>MDGYAFKKEPLEENYDIGEDIGSGHFAVVRRVTNKKTGQGYAAKFIRKRRGGGRKGARIEDIQKEINILGQLNHKNVISLYEVYETNLEVILILELVTGGELFDYISEKDHLGEEEASAFIAQILHGVKHLHDNNIAHLDLKPENIMLLNRNCHNIKLIDFGLAQKINEKDDIRALMGTAEFVAPEVVSYDSLSLATDMWSIGVITYILLSGASPFLGDDQQETYHNITAVNYQFDKEYFSNTSDLAKDFIKRLFVKNSRKRATVDECLNHPWIRPKEHNEELERKSANINISNFKAFMARKRWKQSMRVVSLCNRLSKSMLLRKSTDTLGSRNTLDEEDKAENFVMAALFCASEEGNVDGLKELSEMAANIDLNTANKHGETAVHMAASGGHVNVLRFLLAKGVDISIKDKQGDSAVYWAARQGHTEIIKCLVEAGVPINTQNKSGETALLVAARYGHTASVEYLCSIDANINLFDNLGETPLHCAAWHGYVQIVRILCEHGAMLTLQNKEKETALHCAAVRGNVDCVKVLLDFGAPLNHTDKRGSTALHLACQRHNSAIALLILNAGCKLDTLDKETGETALHCAAREGLLCVVQTMCSLGINVDIVSNDGWTALHLACKFGHIEIARCLLLVGADPDKVNKDGVTGEIMALAEGFTNISDLMASVKGERRLAYINQLKPSPQPINRVKLKLLGSTGVGKSILVESLKCTYLSSFFRRRHHHPSQATSAQQKNKNKLSRQFSLPTPLNYIVGNPTYTKGVDVQTINVPGTGELSVWEFSGYEPYYMLYDYFLGDVNCLHVILFNLEDSLDEQMAQVVFWLNFLKARIHPKMPIDHCGKLQNTAQIILVATHADKSSTPCQKNSHGCHVNDEAKYILEKVTTMFQYDLEICPQVFVMDATAPYSSDMRAFKQQLTKSRADISQRLPCSNGFLSAVVAQLPEWRKAFIAYPVLSWPQFTEQVRGCINPLASDEDVKLLDRQLQLMGEIVYLHSQTDLVVLSPRWLGTEVLGNLLSHERISQARVTGCFSLDEFQLMYPSTDALSLLQVLEALELCTPCEVEDEVEYEFPCLNFVEALEGLWLRDDTRFPNPVYGGVRLHTSFQSGAQLKYLFPRIQVCLRRSILSADDHDRDNDEGDSSDDETKAREQQKDADLYQWHHGSKYCCARLEGIIDMDRNEQYLEIKVRGPETERSNLYYFLEDFVNIIEQVVENVCPGLCVERYTLSPSQLRQHGKVVRSYSPTELLRMQLDNRSSVVLSGNIKEDFIDIACLGSEEILETVTLGMDLPISHLTIHTQRFLSLLLDPPEAMGKDWCLLAVTLGLSDALPALEPTEGDATKISQTQKVLNEWTRRHPDASIRQLVNKLKEISRLDAVEAILRTGPPFKVLSYEDQMTDGSGVTHGTNASTNTLSNLSR</sequence>
<dbReference type="GO" id="GO:0004674">
    <property type="term" value="F:protein serine/threonine kinase activity"/>
    <property type="evidence" value="ECO:0007669"/>
    <property type="project" value="UniProtKB-KW"/>
</dbReference>
<dbReference type="InterPro" id="IPR011009">
    <property type="entry name" value="Kinase-like_dom_sf"/>
</dbReference>
<evidence type="ECO:0008006" key="16">
    <source>
        <dbReference type="Google" id="ProtNLM"/>
    </source>
</evidence>
<keyword evidence="15" id="KW-1185">Reference proteome</keyword>
<dbReference type="PROSITE" id="PS50017">
    <property type="entry name" value="DEATH_DOMAIN"/>
    <property type="match status" value="1"/>
</dbReference>
<dbReference type="Gene3D" id="1.10.533.10">
    <property type="entry name" value="Death Domain, Fas"/>
    <property type="match status" value="1"/>
</dbReference>
<feature type="repeat" description="ANK" evidence="8">
    <location>
        <begin position="612"/>
        <end position="644"/>
    </location>
</feature>
<feature type="domain" description="Protein kinase" evidence="11">
    <location>
        <begin position="15"/>
        <end position="274"/>
    </location>
</feature>
<reference evidence="14 15" key="1">
    <citation type="submission" date="2024-04" db="EMBL/GenBank/DDBJ databases">
        <authorList>
            <consortium name="Genoscope - CEA"/>
            <person name="William W."/>
        </authorList>
    </citation>
    <scope>NUCLEOTIDE SEQUENCE [LARGE SCALE GENOMIC DNA]</scope>
</reference>
<evidence type="ECO:0000313" key="14">
    <source>
        <dbReference type="EMBL" id="CAL1529253.1"/>
    </source>
</evidence>
<evidence type="ECO:0000256" key="7">
    <source>
        <dbReference type="ARBA" id="ARBA00022840"/>
    </source>
</evidence>
<feature type="repeat" description="ANK" evidence="8">
    <location>
        <begin position="413"/>
        <end position="445"/>
    </location>
</feature>
<dbReference type="GO" id="GO:0045087">
    <property type="term" value="P:innate immune response"/>
    <property type="evidence" value="ECO:0007669"/>
    <property type="project" value="UniProtKB-ARBA"/>
</dbReference>
<evidence type="ECO:0000256" key="5">
    <source>
        <dbReference type="ARBA" id="ARBA00022741"/>
    </source>
</evidence>
<dbReference type="PANTHER" id="PTHR24342:SF14">
    <property type="entry name" value="DEATH-ASSOCIATED PROTEIN KINASE DAPK-1"/>
    <property type="match status" value="1"/>
</dbReference>
<dbReference type="SMART" id="SM00220">
    <property type="entry name" value="S_TKc"/>
    <property type="match status" value="1"/>
</dbReference>
<keyword evidence="3" id="KW-0808">Transferase</keyword>
<proteinExistence type="predicted"/>